<feature type="compositionally biased region" description="Acidic residues" evidence="1">
    <location>
        <begin position="919"/>
        <end position="940"/>
    </location>
</feature>
<dbReference type="OrthoDB" id="2831684at2759"/>
<feature type="region of interest" description="Disordered" evidence="1">
    <location>
        <begin position="913"/>
        <end position="969"/>
    </location>
</feature>
<sequence>MLFLRLLNAILVGFALSDVSQAAQTVALPKISSLPTNASQILDPRLASFSMEFSYLPTFGGNKTHPNLLTKELMQRLVERTGLGPDIRPGGITIDSSIYQANATALELDMSPSGGIYRTTYGPAWFESLDVFPNSSQIVVTVNLANDTIDIARDQLAVHTKTIGWNRIRALELGNEPDHYAGAQRPSTWGSADYTAQYLGWTTFLSRNLSLPSHIFQAAGFVDFWSVKEVIGEGITDTNTVKVFSQHTYQYSTCDPTRNAIATLPNLVNHGNITAFLDQWKPQIAAAKQVGAEFVVGEYNSVSCSGKENVTNTFGQALWLADTVLYGATLDISRLYLHQGATLVLQSSTQANTPGFSWYDQWYPASSDRFGDPHAGPSFVALLLITEAVGSSQKSQIALIPTPAFPQLVVYAIWDPISRPSRDGPARIAILNLATRNVTASARETDEGSAVLDLASGASPWTGVSYAIVTLFISLMFILGLVYPRSHLDFGVGKGNKKFDFPDFDVITHTRTLSDQHIDLNSNDRIILIGDIHGMNDSLSDLLSKLSYNQRNDILMFAGDLLAKSTHSGSLSLLDFLTANHFASTPTNQSERIFAIRGNHDQLVIQWRSWREWFERQVIPVPAGSRESKEDVVTDGKSFIELIEAEWAMERKRRESDAEEWVHVSRKRAQGTWREEWWRRIPPSGTGKKAKDWKIFGDHYWLARDMTAEHTSFLNALPLVNHVPSLHMFVVHAGLLPYNPRLPINDPRQPLAHPPRMAHASPIEPATPDNDVVDQISDNVDLTPDGQYILERRDIEDDLRQEQEKAILSDIPQNKDPWVVLNMRGVKKNGKITRKNDKGTPWSKLWNGQMKQCSGLPSSEVHSADNDTEFPCEPSTVIYGHAATRGLDIKRYSMGLDTGCLYGQRLTALVVSRGKGGEVEDGEDEDENGDEDGGDDEPEDTRDGEVGRRPRRSYAGLGRRQNNNKKVKFGDAAMQLDARLVQIKCSLPPESDPYDH</sequence>
<dbReference type="SUPFAM" id="SSF51445">
    <property type="entry name" value="(Trans)glycosidases"/>
    <property type="match status" value="1"/>
</dbReference>
<dbReference type="PANTHER" id="PTHR36183">
    <property type="entry name" value="BETA-GLUCURONIDASE"/>
    <property type="match status" value="1"/>
</dbReference>
<evidence type="ECO:0000313" key="5">
    <source>
        <dbReference type="Proteomes" id="UP000308730"/>
    </source>
</evidence>
<dbReference type="InterPro" id="IPR029052">
    <property type="entry name" value="Metallo-depent_PP-like"/>
</dbReference>
<feature type="chain" id="PRO_5020560255" description="Calcineurin-like phosphoesterase domain-containing protein" evidence="2">
    <location>
        <begin position="23"/>
        <end position="996"/>
    </location>
</feature>
<dbReference type="Gene3D" id="3.20.20.80">
    <property type="entry name" value="Glycosidases"/>
    <property type="match status" value="1"/>
</dbReference>
<feature type="domain" description="Calcineurin-like phosphoesterase" evidence="3">
    <location>
        <begin position="525"/>
        <end position="700"/>
    </location>
</feature>
<dbReference type="CDD" id="cd00838">
    <property type="entry name" value="MPP_superfamily"/>
    <property type="match status" value="1"/>
</dbReference>
<comment type="caution">
    <text evidence="4">The sequence shown here is derived from an EMBL/GenBank/DDBJ whole genome shotgun (WGS) entry which is preliminary data.</text>
</comment>
<dbReference type="InterPro" id="IPR017853">
    <property type="entry name" value="GH"/>
</dbReference>
<dbReference type="Proteomes" id="UP000308730">
    <property type="component" value="Unassembled WGS sequence"/>
</dbReference>
<evidence type="ECO:0000256" key="2">
    <source>
        <dbReference type="SAM" id="SignalP"/>
    </source>
</evidence>
<name>A0A4S4N2M5_9APHY</name>
<dbReference type="InterPro" id="IPR004843">
    <property type="entry name" value="Calcineurin-like_PHP"/>
</dbReference>
<gene>
    <name evidence="4" type="ORF">EUX98_g989</name>
</gene>
<dbReference type="AlphaFoldDB" id="A0A4S4N2M5"/>
<dbReference type="Gene3D" id="3.60.21.10">
    <property type="match status" value="1"/>
</dbReference>
<feature type="signal peptide" evidence="2">
    <location>
        <begin position="1"/>
        <end position="22"/>
    </location>
</feature>
<dbReference type="GO" id="GO:0016787">
    <property type="term" value="F:hydrolase activity"/>
    <property type="evidence" value="ECO:0007669"/>
    <property type="project" value="InterPro"/>
</dbReference>
<accession>A0A4S4N2M5</accession>
<dbReference type="EMBL" id="SGPM01000009">
    <property type="protein sequence ID" value="THH33202.1"/>
    <property type="molecule type" value="Genomic_DNA"/>
</dbReference>
<keyword evidence="2" id="KW-0732">Signal</keyword>
<evidence type="ECO:0000313" key="4">
    <source>
        <dbReference type="EMBL" id="THH33202.1"/>
    </source>
</evidence>
<dbReference type="InterPro" id="IPR052974">
    <property type="entry name" value="GH79_Enzymes"/>
</dbReference>
<evidence type="ECO:0000259" key="3">
    <source>
        <dbReference type="Pfam" id="PF00149"/>
    </source>
</evidence>
<dbReference type="PANTHER" id="PTHR36183:SF2">
    <property type="entry name" value="BETA-GLUCURONIDASE C-TERMINAL DOMAIN-CONTAINING PROTEIN"/>
    <property type="match status" value="1"/>
</dbReference>
<reference evidence="4 5" key="1">
    <citation type="submission" date="2019-02" db="EMBL/GenBank/DDBJ databases">
        <title>Genome sequencing of the rare red list fungi Antrodiella citrinella (Flaviporus citrinellus).</title>
        <authorList>
            <person name="Buettner E."/>
            <person name="Kellner H."/>
        </authorList>
    </citation>
    <scope>NUCLEOTIDE SEQUENCE [LARGE SCALE GENOMIC DNA]</scope>
    <source>
        <strain evidence="4 5">DSM 108506</strain>
    </source>
</reference>
<keyword evidence="5" id="KW-1185">Reference proteome</keyword>
<protein>
    <recommendedName>
        <fullName evidence="3">Calcineurin-like phosphoesterase domain-containing protein</fullName>
    </recommendedName>
</protein>
<proteinExistence type="predicted"/>
<dbReference type="Pfam" id="PF00149">
    <property type="entry name" value="Metallophos"/>
    <property type="match status" value="1"/>
</dbReference>
<dbReference type="SUPFAM" id="SSF56300">
    <property type="entry name" value="Metallo-dependent phosphatases"/>
    <property type="match status" value="1"/>
</dbReference>
<evidence type="ECO:0000256" key="1">
    <source>
        <dbReference type="SAM" id="MobiDB-lite"/>
    </source>
</evidence>
<organism evidence="4 5">
    <name type="scientific">Antrodiella citrinella</name>
    <dbReference type="NCBI Taxonomy" id="2447956"/>
    <lineage>
        <taxon>Eukaryota</taxon>
        <taxon>Fungi</taxon>
        <taxon>Dikarya</taxon>
        <taxon>Basidiomycota</taxon>
        <taxon>Agaricomycotina</taxon>
        <taxon>Agaricomycetes</taxon>
        <taxon>Polyporales</taxon>
        <taxon>Steccherinaceae</taxon>
        <taxon>Antrodiella</taxon>
    </lineage>
</organism>